<keyword evidence="1" id="KW-1133">Transmembrane helix</keyword>
<keyword evidence="3" id="KW-1185">Reference proteome</keyword>
<reference evidence="2 3" key="1">
    <citation type="submission" date="2018-02" db="EMBL/GenBank/DDBJ databases">
        <title>The genomes of Aspergillus section Nigri reveals drivers in fungal speciation.</title>
        <authorList>
            <consortium name="DOE Joint Genome Institute"/>
            <person name="Vesth T.C."/>
            <person name="Nybo J."/>
            <person name="Theobald S."/>
            <person name="Brandl J."/>
            <person name="Frisvad J.C."/>
            <person name="Nielsen K.F."/>
            <person name="Lyhne E.K."/>
            <person name="Kogle M.E."/>
            <person name="Kuo A."/>
            <person name="Riley R."/>
            <person name="Clum A."/>
            <person name="Nolan M."/>
            <person name="Lipzen A."/>
            <person name="Salamov A."/>
            <person name="Henrissat B."/>
            <person name="Wiebenga A."/>
            <person name="De vries R.P."/>
            <person name="Grigoriev I.V."/>
            <person name="Mortensen U.H."/>
            <person name="Andersen M.R."/>
            <person name="Baker S.E."/>
        </authorList>
    </citation>
    <scope>NUCLEOTIDE SEQUENCE [LARGE SCALE GENOMIC DNA]</scope>
    <source>
        <strain evidence="2 3">CBS 114.80</strain>
    </source>
</reference>
<protein>
    <submittedName>
        <fullName evidence="2">Uncharacterized protein</fullName>
    </submittedName>
</protein>
<evidence type="ECO:0000256" key="1">
    <source>
        <dbReference type="SAM" id="Phobius"/>
    </source>
</evidence>
<organism evidence="2 3">
    <name type="scientific">Aspergillus indologenus CBS 114.80</name>
    <dbReference type="NCBI Taxonomy" id="1450541"/>
    <lineage>
        <taxon>Eukaryota</taxon>
        <taxon>Fungi</taxon>
        <taxon>Dikarya</taxon>
        <taxon>Ascomycota</taxon>
        <taxon>Pezizomycotina</taxon>
        <taxon>Eurotiomycetes</taxon>
        <taxon>Eurotiomycetidae</taxon>
        <taxon>Eurotiales</taxon>
        <taxon>Aspergillaceae</taxon>
        <taxon>Aspergillus</taxon>
        <taxon>Aspergillus subgen. Circumdati</taxon>
    </lineage>
</organism>
<evidence type="ECO:0000313" key="3">
    <source>
        <dbReference type="Proteomes" id="UP000248817"/>
    </source>
</evidence>
<keyword evidence="1" id="KW-0472">Membrane</keyword>
<name>A0A2V5J2Y4_9EURO</name>
<keyword evidence="1" id="KW-0812">Transmembrane</keyword>
<sequence>MPTNKNGRQYGLPCKCFKEAWNEQAWNGQTCLTRSTGAYMMENLLMAPSIPPSLDRFVRVRLRQGGLSKEAVAPAFASQERPPNVLRIYTAKQGMKCVRVMAAGIPSANPLRTPTPNNHYFGYIERAPAEKVFLDSVPKYLACVLCVGVHLGFGVRLLALLVPHRLRFLEDQSHRGQFSITPRGLQYGRQQKGSHRLS</sequence>
<dbReference type="AlphaFoldDB" id="A0A2V5J2Y4"/>
<dbReference type="EMBL" id="KZ825501">
    <property type="protein sequence ID" value="PYI31617.1"/>
    <property type="molecule type" value="Genomic_DNA"/>
</dbReference>
<gene>
    <name evidence="2" type="ORF">BP00DRAFT_474546</name>
</gene>
<feature type="transmembrane region" description="Helical" evidence="1">
    <location>
        <begin position="140"/>
        <end position="162"/>
    </location>
</feature>
<accession>A0A2V5J2Y4</accession>
<dbReference type="Proteomes" id="UP000248817">
    <property type="component" value="Unassembled WGS sequence"/>
</dbReference>
<proteinExistence type="predicted"/>
<evidence type="ECO:0000313" key="2">
    <source>
        <dbReference type="EMBL" id="PYI31617.1"/>
    </source>
</evidence>